<feature type="compositionally biased region" description="Polar residues" evidence="2">
    <location>
        <begin position="284"/>
        <end position="300"/>
    </location>
</feature>
<evidence type="ECO:0000313" key="5">
    <source>
        <dbReference type="Proteomes" id="UP000000305"/>
    </source>
</evidence>
<dbReference type="EMBL" id="GL732582">
    <property type="protein sequence ID" value="EFX74572.1"/>
    <property type="molecule type" value="Genomic_DNA"/>
</dbReference>
<dbReference type="GO" id="GO:0007214">
    <property type="term" value="P:gamma-aminobutyric acid signaling pathway"/>
    <property type="evidence" value="ECO:0000318"/>
    <property type="project" value="GO_Central"/>
</dbReference>
<dbReference type="SUPFAM" id="SSF49562">
    <property type="entry name" value="C2 domain (Calcium/lipid-binding domain, CaLB)"/>
    <property type="match status" value="2"/>
</dbReference>
<dbReference type="GO" id="GO:0048015">
    <property type="term" value="P:phosphatidylinositol-mediated signaling"/>
    <property type="evidence" value="ECO:0000318"/>
    <property type="project" value="GO_Central"/>
</dbReference>
<dbReference type="GO" id="GO:0046488">
    <property type="term" value="P:phosphatidylinositol metabolic process"/>
    <property type="evidence" value="ECO:0000318"/>
    <property type="project" value="GO_Central"/>
</dbReference>
<dbReference type="GO" id="GO:0032228">
    <property type="term" value="P:regulation of synaptic transmission, GABAergic"/>
    <property type="evidence" value="ECO:0000318"/>
    <property type="project" value="GO_Central"/>
</dbReference>
<dbReference type="GO" id="GO:0004435">
    <property type="term" value="F:phosphatidylinositol-4,5-bisphosphate phospholipase C activity"/>
    <property type="evidence" value="ECO:0000318"/>
    <property type="project" value="GO_Central"/>
</dbReference>
<evidence type="ECO:0000313" key="4">
    <source>
        <dbReference type="EMBL" id="EFX74572.1"/>
    </source>
</evidence>
<feature type="domain" description="C2" evidence="3">
    <location>
        <begin position="386"/>
        <end position="492"/>
    </location>
</feature>
<name>E9H150_DAPPU</name>
<keyword evidence="1" id="KW-0175">Coiled coil</keyword>
<reference evidence="4 5" key="1">
    <citation type="journal article" date="2011" name="Science">
        <title>The ecoresponsive genome of Daphnia pulex.</title>
        <authorList>
            <person name="Colbourne J.K."/>
            <person name="Pfrender M.E."/>
            <person name="Gilbert D."/>
            <person name="Thomas W.K."/>
            <person name="Tucker A."/>
            <person name="Oakley T.H."/>
            <person name="Tokishita S."/>
            <person name="Aerts A."/>
            <person name="Arnold G.J."/>
            <person name="Basu M.K."/>
            <person name="Bauer D.J."/>
            <person name="Caceres C.E."/>
            <person name="Carmel L."/>
            <person name="Casola C."/>
            <person name="Choi J.H."/>
            <person name="Detter J.C."/>
            <person name="Dong Q."/>
            <person name="Dusheyko S."/>
            <person name="Eads B.D."/>
            <person name="Frohlich T."/>
            <person name="Geiler-Samerotte K.A."/>
            <person name="Gerlach D."/>
            <person name="Hatcher P."/>
            <person name="Jogdeo S."/>
            <person name="Krijgsveld J."/>
            <person name="Kriventseva E.V."/>
            <person name="Kultz D."/>
            <person name="Laforsch C."/>
            <person name="Lindquist E."/>
            <person name="Lopez J."/>
            <person name="Manak J.R."/>
            <person name="Muller J."/>
            <person name="Pangilinan J."/>
            <person name="Patwardhan R.P."/>
            <person name="Pitluck S."/>
            <person name="Pritham E.J."/>
            <person name="Rechtsteiner A."/>
            <person name="Rho M."/>
            <person name="Rogozin I.B."/>
            <person name="Sakarya O."/>
            <person name="Salamov A."/>
            <person name="Schaack S."/>
            <person name="Shapiro H."/>
            <person name="Shiga Y."/>
            <person name="Skalitzky C."/>
            <person name="Smith Z."/>
            <person name="Souvorov A."/>
            <person name="Sung W."/>
            <person name="Tang Z."/>
            <person name="Tsuchiya D."/>
            <person name="Tu H."/>
            <person name="Vos H."/>
            <person name="Wang M."/>
            <person name="Wolf Y.I."/>
            <person name="Yamagata H."/>
            <person name="Yamada T."/>
            <person name="Ye Y."/>
            <person name="Shaw J.R."/>
            <person name="Andrews J."/>
            <person name="Crease T.J."/>
            <person name="Tang H."/>
            <person name="Lucas S.M."/>
            <person name="Robertson H.M."/>
            <person name="Bork P."/>
            <person name="Koonin E.V."/>
            <person name="Zdobnov E.M."/>
            <person name="Grigoriev I.V."/>
            <person name="Lynch M."/>
            <person name="Boore J.L."/>
        </authorList>
    </citation>
    <scope>NUCLEOTIDE SEQUENCE [LARGE SCALE GENOMIC DNA]</scope>
</reference>
<feature type="region of interest" description="Disordered" evidence="2">
    <location>
        <begin position="320"/>
        <end position="382"/>
    </location>
</feature>
<keyword evidence="5" id="KW-1185">Reference proteome</keyword>
<feature type="compositionally biased region" description="Polar residues" evidence="2">
    <location>
        <begin position="325"/>
        <end position="340"/>
    </location>
</feature>
<evidence type="ECO:0000256" key="1">
    <source>
        <dbReference type="SAM" id="Coils"/>
    </source>
</evidence>
<dbReference type="Gene3D" id="2.60.40.150">
    <property type="entry name" value="C2 domain"/>
    <property type="match status" value="2"/>
</dbReference>
<protein>
    <recommendedName>
        <fullName evidence="3">C2 domain-containing protein</fullName>
    </recommendedName>
</protein>
<sequence length="629" mass="71541">MAVNLKMIEPDVLCATKFAIDKGLSNPIGDDDLNQQSCLPLMAKDDDKNLIVLENERLENELSLLQSQLTDSSSKLKMFQNVHDELATTKNELEEKKREMTDMTPLPDCGEGNRTAPKNFQIKFVRGVNLPEAKDNYYVSIRVDVWLGMIHVHSKKHKTKTIRGSQPQWNKDLTSIKTQNPEKWMLTIKVKKSSIFGLKTSTVGFVKLDMYSLENGLNKLQLYDESHNPVGKSCLELEIKIEYPLTEVIPSPEIVSKPKDTLAEITSSNVRFEMDKKRPEPESLSDNLQKTIDDTGNVTNKDPVLSETDELLEMAEETIIPEVEQQPTKAQSKTTDNQPRLITKDPHASPPNPEKSQLVQNGAMDEKREATEPLPDCEEGNRKPKNFQIKVVRGVNFPEAKDSDKYYVSIQVEEWHGMIRDQVKKIKTKIIGGSQPEWNQKFTIKTRNQEGSMMTFKVKKSSKSFWKTSSITVGSAVIYLSCCDDSLTHLRLFRLFSWVPDGRRVGRGWAEGGWIVPGARRRGDEEVAIESGTERKEITDRSFEWTSVRGIQVTWTVRAWANYWTLATKMSSLFNNFLLLEKVNAILSAIWSSRITVSYRPTEPIRNQETVGPNPTVQQLTHKKLNGNI</sequence>
<accession>E9H150</accession>
<gene>
    <name evidence="4" type="ORF">DAPPUDRAFT_108774</name>
</gene>
<feature type="region of interest" description="Disordered" evidence="2">
    <location>
        <begin position="274"/>
        <end position="303"/>
    </location>
</feature>
<dbReference type="GO" id="GO:0051209">
    <property type="term" value="P:release of sequestered calcium ion into cytosol"/>
    <property type="evidence" value="ECO:0000318"/>
    <property type="project" value="GO_Central"/>
</dbReference>
<dbReference type="PANTHER" id="PTHR47800">
    <property type="entry name" value="C2 DOMAIN-CONTAINING PROTEIN"/>
    <property type="match status" value="1"/>
</dbReference>
<dbReference type="InParanoid" id="E9H150"/>
<dbReference type="PANTHER" id="PTHR47800:SF5">
    <property type="entry name" value="FER-1-LIKE PROTEIN 6"/>
    <property type="match status" value="1"/>
</dbReference>
<dbReference type="InterPro" id="IPR035892">
    <property type="entry name" value="C2_domain_sf"/>
</dbReference>
<evidence type="ECO:0000256" key="2">
    <source>
        <dbReference type="SAM" id="MobiDB-lite"/>
    </source>
</evidence>
<dbReference type="Pfam" id="PF00168">
    <property type="entry name" value="C2"/>
    <property type="match status" value="2"/>
</dbReference>
<dbReference type="PhylomeDB" id="E9H150"/>
<dbReference type="AlphaFoldDB" id="E9H150"/>
<dbReference type="KEGG" id="dpx:DAPPUDRAFT_108774"/>
<dbReference type="SMART" id="SM00239">
    <property type="entry name" value="C2"/>
    <property type="match status" value="2"/>
</dbReference>
<feature type="domain" description="C2" evidence="3">
    <location>
        <begin position="119"/>
        <end position="222"/>
    </location>
</feature>
<organism evidence="4 5">
    <name type="scientific">Daphnia pulex</name>
    <name type="common">Water flea</name>
    <dbReference type="NCBI Taxonomy" id="6669"/>
    <lineage>
        <taxon>Eukaryota</taxon>
        <taxon>Metazoa</taxon>
        <taxon>Ecdysozoa</taxon>
        <taxon>Arthropoda</taxon>
        <taxon>Crustacea</taxon>
        <taxon>Branchiopoda</taxon>
        <taxon>Diplostraca</taxon>
        <taxon>Cladocera</taxon>
        <taxon>Anomopoda</taxon>
        <taxon>Daphniidae</taxon>
        <taxon>Daphnia</taxon>
    </lineage>
</organism>
<dbReference type="HOGENOM" id="CLU_434954_0_0_1"/>
<dbReference type="Proteomes" id="UP000000305">
    <property type="component" value="Unassembled WGS sequence"/>
</dbReference>
<feature type="coiled-coil region" evidence="1">
    <location>
        <begin position="48"/>
        <end position="103"/>
    </location>
</feature>
<evidence type="ECO:0000259" key="3">
    <source>
        <dbReference type="SMART" id="SM00239"/>
    </source>
</evidence>
<proteinExistence type="predicted"/>
<dbReference type="InterPro" id="IPR000008">
    <property type="entry name" value="C2_dom"/>
</dbReference>